<protein>
    <recommendedName>
        <fullName evidence="5">Transmembrane protein 135 N-terminal domain-containing protein</fullName>
    </recommendedName>
</protein>
<dbReference type="EMBL" id="RSCE01000003">
    <property type="protein sequence ID" value="RSH84882.1"/>
    <property type="molecule type" value="Genomic_DNA"/>
</dbReference>
<feature type="region of interest" description="Disordered" evidence="1">
    <location>
        <begin position="17"/>
        <end position="97"/>
    </location>
</feature>
<keyword evidence="2" id="KW-0472">Membrane</keyword>
<feature type="compositionally biased region" description="Basic and acidic residues" evidence="1">
    <location>
        <begin position="52"/>
        <end position="63"/>
    </location>
</feature>
<dbReference type="PANTHER" id="PTHR12459">
    <property type="entry name" value="TRANSMEMBRANE PROTEIN 135-RELATED"/>
    <property type="match status" value="1"/>
</dbReference>
<evidence type="ECO:0008006" key="5">
    <source>
        <dbReference type="Google" id="ProtNLM"/>
    </source>
</evidence>
<accession>A0A427Y1E6</accession>
<dbReference type="AlphaFoldDB" id="A0A427Y1E6"/>
<keyword evidence="2" id="KW-1133">Transmembrane helix</keyword>
<dbReference type="STRING" id="105984.A0A427Y1E6"/>
<feature type="transmembrane region" description="Helical" evidence="2">
    <location>
        <begin position="499"/>
        <end position="515"/>
    </location>
</feature>
<sequence>MTDSVAPDALLSAALVPHIDSEATTREPSPAIPSALSVPPPTPGPTPLNDSDSDHEPQSDASRRSGSPESSDDSTGLRTRPSPAIRRTKSSLVAGSSDHVRVTKHLRFTAVGVPSNGAAGGKLDMHSSKEVIYPGGIRVNTEMHARSHSYYTEPGTPNLSETADQIRRTISLASLDSLIALHNSPEDRARFIADATRAGRDLVWRDKDEKRVFPEDAERAIVLALKRGIRSFILAFTVRSGVNVILLLFSALRRRKMTLGQIRHALVGLDSFRFGMMIGTFTFLNTLTLHLLRLAPPFSYIRRRLKAGLFSPTTFGPPEREGDEGEHRWHAAVAGAVGSFAVLWETASRRRGVAQQMFVRGLQASYNQYSPRLGVNIPHGDVILFGLCCGQIMYAYLLAPETIPREYNAWIQSASGVPVHAVISNRSAVRSNVIAPAQLQRAIQYPGVTEKHLTTLKALQQKIADGGTPEWHIPCAVLHPWLDSCIVCNFNRFFTRFRFMLPVYSALHIIPMLVFRRHQVAKYPAKMAFKALWGITRSCSFLGLFVVINQTLFCGRSQIMDRFKLPPWLTFLLARKEVFWLMGFINALSLFAEEKKRRAELAMYVLPKALESGWSAARKRAWVPIVPFGESILAASAMAMVMDGYKHQPKALSGLVRGLLYQLVGPV</sequence>
<evidence type="ECO:0000256" key="1">
    <source>
        <dbReference type="SAM" id="MobiDB-lite"/>
    </source>
</evidence>
<feature type="transmembrane region" description="Helical" evidence="2">
    <location>
        <begin position="568"/>
        <end position="591"/>
    </location>
</feature>
<organism evidence="3 4">
    <name type="scientific">Apiotrichum porosum</name>
    <dbReference type="NCBI Taxonomy" id="105984"/>
    <lineage>
        <taxon>Eukaryota</taxon>
        <taxon>Fungi</taxon>
        <taxon>Dikarya</taxon>
        <taxon>Basidiomycota</taxon>
        <taxon>Agaricomycotina</taxon>
        <taxon>Tremellomycetes</taxon>
        <taxon>Trichosporonales</taxon>
        <taxon>Trichosporonaceae</taxon>
        <taxon>Apiotrichum</taxon>
    </lineage>
</organism>
<feature type="transmembrane region" description="Helical" evidence="2">
    <location>
        <begin position="527"/>
        <end position="548"/>
    </location>
</feature>
<dbReference type="RefSeq" id="XP_028478330.1">
    <property type="nucleotide sequence ID" value="XM_028621878.1"/>
</dbReference>
<evidence type="ECO:0000256" key="2">
    <source>
        <dbReference type="SAM" id="Phobius"/>
    </source>
</evidence>
<comment type="caution">
    <text evidence="3">The sequence shown here is derived from an EMBL/GenBank/DDBJ whole genome shotgun (WGS) entry which is preliminary data.</text>
</comment>
<name>A0A427Y1E6_9TREE</name>
<feature type="transmembrane region" description="Helical" evidence="2">
    <location>
        <begin position="272"/>
        <end position="292"/>
    </location>
</feature>
<dbReference type="PANTHER" id="PTHR12459:SF6">
    <property type="entry name" value="GB|AAD46013.1"/>
    <property type="match status" value="1"/>
</dbReference>
<reference evidence="3 4" key="1">
    <citation type="submission" date="2018-11" db="EMBL/GenBank/DDBJ databases">
        <title>Genome sequence of Apiotrichum porosum DSM 27194.</title>
        <authorList>
            <person name="Aliyu H."/>
            <person name="Gorte O."/>
            <person name="Ochsenreither K."/>
        </authorList>
    </citation>
    <scope>NUCLEOTIDE SEQUENCE [LARGE SCALE GENOMIC DNA]</scope>
    <source>
        <strain evidence="3 4">DSM 27194</strain>
    </source>
</reference>
<feature type="compositionally biased region" description="Polar residues" evidence="1">
    <location>
        <begin position="64"/>
        <end position="77"/>
    </location>
</feature>
<keyword evidence="2" id="KW-0812">Transmembrane</keyword>
<feature type="transmembrane region" description="Helical" evidence="2">
    <location>
        <begin position="232"/>
        <end position="252"/>
    </location>
</feature>
<dbReference type="InterPro" id="IPR026749">
    <property type="entry name" value="Tmem135"/>
</dbReference>
<dbReference type="GeneID" id="39590962"/>
<keyword evidence="4" id="KW-1185">Reference proteome</keyword>
<gene>
    <name evidence="3" type="ORF">EHS24_006419</name>
</gene>
<evidence type="ECO:0000313" key="3">
    <source>
        <dbReference type="EMBL" id="RSH84882.1"/>
    </source>
</evidence>
<proteinExistence type="predicted"/>
<dbReference type="Proteomes" id="UP000279236">
    <property type="component" value="Unassembled WGS sequence"/>
</dbReference>
<dbReference type="OrthoDB" id="291792at2759"/>
<evidence type="ECO:0000313" key="4">
    <source>
        <dbReference type="Proteomes" id="UP000279236"/>
    </source>
</evidence>